<feature type="compositionally biased region" description="Low complexity" evidence="1">
    <location>
        <begin position="14"/>
        <end position="37"/>
    </location>
</feature>
<keyword evidence="2" id="KW-0472">Membrane</keyword>
<feature type="region of interest" description="Disordered" evidence="1">
    <location>
        <begin position="381"/>
        <end position="421"/>
    </location>
</feature>
<feature type="compositionally biased region" description="Polar residues" evidence="1">
    <location>
        <begin position="381"/>
        <end position="397"/>
    </location>
</feature>
<keyword evidence="2" id="KW-1133">Transmembrane helix</keyword>
<gene>
    <name evidence="3" type="ORF">DXX92_18700</name>
</gene>
<proteinExistence type="predicted"/>
<feature type="transmembrane region" description="Helical" evidence="2">
    <location>
        <begin position="53"/>
        <end position="75"/>
    </location>
</feature>
<reference evidence="3 4" key="1">
    <citation type="submission" date="2018-08" db="EMBL/GenBank/DDBJ databases">
        <title>Thalassotalea euphylliae genome.</title>
        <authorList>
            <person name="Summers S."/>
            <person name="Rice S.A."/>
            <person name="Freckelton M.L."/>
            <person name="Nedved B.T."/>
            <person name="Hadfield M.G."/>
        </authorList>
    </citation>
    <scope>NUCLEOTIDE SEQUENCE [LARGE SCALE GENOMIC DNA]</scope>
    <source>
        <strain evidence="3 4">H2</strain>
    </source>
</reference>
<evidence type="ECO:0000256" key="2">
    <source>
        <dbReference type="SAM" id="Phobius"/>
    </source>
</evidence>
<dbReference type="PANTHER" id="PTHR38043:SF1">
    <property type="entry name" value="PROTEIN HEMX"/>
    <property type="match status" value="1"/>
</dbReference>
<accession>A0A3E0UKK1</accession>
<dbReference type="Pfam" id="PF04375">
    <property type="entry name" value="HemX"/>
    <property type="match status" value="1"/>
</dbReference>
<sequence length="421" mass="46144">MTTNTTPESADNNAKSSKVESSASATKVATKKAPTSTQSGARAPQASNAISKVGLLALVLSVGAFATIGGGYLWLQEQQKLLLSELSQHQQQQNTSVEQSLKQALASQQQNTLAQIPQLAEQAVAPAISPVQQELAQLKALTLSLQQTKNTPWQLKEAEYLIRVASRSLWLEQDAQLATRLLNEADDKLKATKNPEFLPVRKLISQDIAVLNLLPELATDDVILTLMGLAEQVNRLPIAMAHLPTPTEADPDLELSDDIADWQENLAKTWQKIANYFFTVKRRASNVEALLSPEQQNILRQNLILKLQLAQWAASQHKKALYQESLVKVNAWLSEYFDTDSPEVTGFIDTVTAMNNQVISLSLPSKLESYTAISRLVQSSERSNVQSDAQGEVQNDASPADNDENEKRKAVNEQDSAGAIL</sequence>
<evidence type="ECO:0000313" key="4">
    <source>
        <dbReference type="Proteomes" id="UP000256999"/>
    </source>
</evidence>
<comment type="caution">
    <text evidence="3">The sequence shown here is derived from an EMBL/GenBank/DDBJ whole genome shotgun (WGS) entry which is preliminary data.</text>
</comment>
<dbReference type="RefSeq" id="WP_116002173.1">
    <property type="nucleotide sequence ID" value="NZ_QUOV01000001.1"/>
</dbReference>
<dbReference type="PANTHER" id="PTHR38043">
    <property type="entry name" value="PROTEIN HEMX"/>
    <property type="match status" value="1"/>
</dbReference>
<feature type="compositionally biased region" description="Polar residues" evidence="1">
    <location>
        <begin position="1"/>
        <end position="13"/>
    </location>
</feature>
<dbReference type="OrthoDB" id="5739852at2"/>
<protein>
    <submittedName>
        <fullName evidence="3">Heme biosynthesis operon protein HemX</fullName>
    </submittedName>
</protein>
<dbReference type="Proteomes" id="UP000256999">
    <property type="component" value="Unassembled WGS sequence"/>
</dbReference>
<evidence type="ECO:0000313" key="3">
    <source>
        <dbReference type="EMBL" id="REL37177.1"/>
    </source>
</evidence>
<name>A0A3E0UKK1_9GAMM</name>
<organism evidence="3 4">
    <name type="scientific">Thalassotalea euphylliae</name>
    <dbReference type="NCBI Taxonomy" id="1655234"/>
    <lineage>
        <taxon>Bacteria</taxon>
        <taxon>Pseudomonadati</taxon>
        <taxon>Pseudomonadota</taxon>
        <taxon>Gammaproteobacteria</taxon>
        <taxon>Alteromonadales</taxon>
        <taxon>Colwelliaceae</taxon>
        <taxon>Thalassotalea</taxon>
    </lineage>
</organism>
<feature type="region of interest" description="Disordered" evidence="1">
    <location>
        <begin position="1"/>
        <end position="44"/>
    </location>
</feature>
<dbReference type="InterPro" id="IPR007470">
    <property type="entry name" value="HemX"/>
</dbReference>
<dbReference type="EMBL" id="QUOV01000001">
    <property type="protein sequence ID" value="REL37177.1"/>
    <property type="molecule type" value="Genomic_DNA"/>
</dbReference>
<evidence type="ECO:0000256" key="1">
    <source>
        <dbReference type="SAM" id="MobiDB-lite"/>
    </source>
</evidence>
<dbReference type="AlphaFoldDB" id="A0A3E0UKK1"/>
<keyword evidence="2" id="KW-0812">Transmembrane</keyword>